<dbReference type="AlphaFoldDB" id="A0A1S3E2E0"/>
<dbReference type="OrthoDB" id="1914706at2759"/>
<evidence type="ECO:0000313" key="2">
    <source>
        <dbReference type="RefSeq" id="XP_012569915.1"/>
    </source>
</evidence>
<gene>
    <name evidence="2" type="primary">LOC101507387</name>
</gene>
<evidence type="ECO:0000313" key="1">
    <source>
        <dbReference type="Proteomes" id="UP000087171"/>
    </source>
</evidence>
<reference evidence="2" key="2">
    <citation type="submission" date="2025-08" db="UniProtKB">
        <authorList>
            <consortium name="RefSeq"/>
        </authorList>
    </citation>
    <scope>IDENTIFICATION</scope>
    <source>
        <tissue evidence="2">Etiolated seedlings</tissue>
    </source>
</reference>
<accession>A0A1S3E2E0</accession>
<keyword evidence="1" id="KW-1185">Reference proteome</keyword>
<organism evidence="1 2">
    <name type="scientific">Cicer arietinum</name>
    <name type="common">Chickpea</name>
    <name type="synonym">Garbanzo</name>
    <dbReference type="NCBI Taxonomy" id="3827"/>
    <lineage>
        <taxon>Eukaryota</taxon>
        <taxon>Viridiplantae</taxon>
        <taxon>Streptophyta</taxon>
        <taxon>Embryophyta</taxon>
        <taxon>Tracheophyta</taxon>
        <taxon>Spermatophyta</taxon>
        <taxon>Magnoliopsida</taxon>
        <taxon>eudicotyledons</taxon>
        <taxon>Gunneridae</taxon>
        <taxon>Pentapetalae</taxon>
        <taxon>rosids</taxon>
        <taxon>fabids</taxon>
        <taxon>Fabales</taxon>
        <taxon>Fabaceae</taxon>
        <taxon>Papilionoideae</taxon>
        <taxon>50 kb inversion clade</taxon>
        <taxon>NPAAA clade</taxon>
        <taxon>Hologalegina</taxon>
        <taxon>IRL clade</taxon>
        <taxon>Cicereae</taxon>
        <taxon>Cicer</taxon>
    </lineage>
</organism>
<reference evidence="1" key="1">
    <citation type="journal article" date="2013" name="Nat. Biotechnol.">
        <title>Draft genome sequence of chickpea (Cicer arietinum) provides a resource for trait improvement.</title>
        <authorList>
            <person name="Varshney R.K."/>
            <person name="Song C."/>
            <person name="Saxena R.K."/>
            <person name="Azam S."/>
            <person name="Yu S."/>
            <person name="Sharpe A.G."/>
            <person name="Cannon S."/>
            <person name="Baek J."/>
            <person name="Rosen B.D."/>
            <person name="Tar'an B."/>
            <person name="Millan T."/>
            <person name="Zhang X."/>
            <person name="Ramsay L.D."/>
            <person name="Iwata A."/>
            <person name="Wang Y."/>
            <person name="Nelson W."/>
            <person name="Farmer A.D."/>
            <person name="Gaur P.M."/>
            <person name="Soderlund C."/>
            <person name="Penmetsa R.V."/>
            <person name="Xu C."/>
            <person name="Bharti A.K."/>
            <person name="He W."/>
            <person name="Winter P."/>
            <person name="Zhao S."/>
            <person name="Hane J.K."/>
            <person name="Carrasquilla-Garcia N."/>
            <person name="Condie J.A."/>
            <person name="Upadhyaya H.D."/>
            <person name="Luo M.C."/>
            <person name="Thudi M."/>
            <person name="Gowda C.L."/>
            <person name="Singh N.P."/>
            <person name="Lichtenzveig J."/>
            <person name="Gali K.K."/>
            <person name="Rubio J."/>
            <person name="Nadarajan N."/>
            <person name="Dolezel J."/>
            <person name="Bansal K.C."/>
            <person name="Xu X."/>
            <person name="Edwards D."/>
            <person name="Zhang G."/>
            <person name="Kahl G."/>
            <person name="Gil J."/>
            <person name="Singh K.B."/>
            <person name="Datta S.K."/>
            <person name="Jackson S.A."/>
            <person name="Wang J."/>
            <person name="Cook D.R."/>
        </authorList>
    </citation>
    <scope>NUCLEOTIDE SEQUENCE [LARGE SCALE GENOMIC DNA]</scope>
    <source>
        <strain evidence="1">cv. CDC Frontier</strain>
    </source>
</reference>
<dbReference type="Proteomes" id="UP000087171">
    <property type="component" value="Chromosome Ca4"/>
</dbReference>
<dbReference type="KEGG" id="cam:101507387"/>
<sequence>MGSVTMNPLFRSESFGYYYFPDQNYTMIEKRQLFLRSYQFCRKKKSLTERIKGSLVRTKKVVWLKLRNAIRLRRLVSFPRFKCGFYYRRRRFSQL</sequence>
<dbReference type="GeneID" id="101507387"/>
<proteinExistence type="predicted"/>
<dbReference type="RefSeq" id="XP_012569915.1">
    <property type="nucleotide sequence ID" value="XM_012714461.2"/>
</dbReference>
<name>A0A1S3E2E0_CICAR</name>
<protein>
    <submittedName>
        <fullName evidence="2">Uncharacterized protein LOC101507387</fullName>
    </submittedName>
</protein>